<comment type="similarity">
    <text evidence="5">Belongs to the cytochrome P450 family.</text>
</comment>
<dbReference type="GO" id="GO:0020037">
    <property type="term" value="F:heme binding"/>
    <property type="evidence" value="ECO:0007669"/>
    <property type="project" value="InterPro"/>
</dbReference>
<dbReference type="InterPro" id="IPR036396">
    <property type="entry name" value="Cyt_P450_sf"/>
</dbReference>
<dbReference type="PANTHER" id="PTHR24305">
    <property type="entry name" value="CYTOCHROME P450"/>
    <property type="match status" value="1"/>
</dbReference>
<name>A0A4U7BBN5_9PEZI</name>
<dbReference type="InterPro" id="IPR001128">
    <property type="entry name" value="Cyt_P450"/>
</dbReference>
<feature type="binding site" description="axial binding residue" evidence="4">
    <location>
        <position position="267"/>
    </location>
    <ligand>
        <name>heme</name>
        <dbReference type="ChEBI" id="CHEBI:30413"/>
    </ligand>
    <ligandPart>
        <name>Fe</name>
        <dbReference type="ChEBI" id="CHEBI:18248"/>
    </ligandPart>
</feature>
<keyword evidence="5" id="KW-0560">Oxidoreductase</keyword>
<keyword evidence="4 5" id="KW-0349">Heme</keyword>
<dbReference type="PRINTS" id="PR00463">
    <property type="entry name" value="EP450I"/>
</dbReference>
<comment type="cofactor">
    <cofactor evidence="1 4">
        <name>heme</name>
        <dbReference type="ChEBI" id="CHEBI:30413"/>
    </cofactor>
</comment>
<comment type="caution">
    <text evidence="6">The sequence shown here is derived from an EMBL/GenBank/DDBJ whole genome shotgun (WGS) entry which is preliminary data.</text>
</comment>
<evidence type="ECO:0000256" key="2">
    <source>
        <dbReference type="ARBA" id="ARBA00022723"/>
    </source>
</evidence>
<dbReference type="PROSITE" id="PS00086">
    <property type="entry name" value="CYTOCHROME_P450"/>
    <property type="match status" value="1"/>
</dbReference>
<dbReference type="InterPro" id="IPR050121">
    <property type="entry name" value="Cytochrome_P450_monoxygenase"/>
</dbReference>
<proteinExistence type="inferred from homology"/>
<keyword evidence="2 4" id="KW-0479">Metal-binding</keyword>
<evidence type="ECO:0000256" key="4">
    <source>
        <dbReference type="PIRSR" id="PIRSR602401-1"/>
    </source>
</evidence>
<dbReference type="SUPFAM" id="SSF48264">
    <property type="entry name" value="Cytochrome P450"/>
    <property type="match status" value="1"/>
</dbReference>
<dbReference type="Gene3D" id="1.10.630.10">
    <property type="entry name" value="Cytochrome P450"/>
    <property type="match status" value="1"/>
</dbReference>
<dbReference type="InterPro" id="IPR017972">
    <property type="entry name" value="Cyt_P450_CS"/>
</dbReference>
<evidence type="ECO:0000313" key="7">
    <source>
        <dbReference type="Proteomes" id="UP000308133"/>
    </source>
</evidence>
<dbReference type="EMBL" id="PTQR01000025">
    <property type="protein sequence ID" value="TKX25724.1"/>
    <property type="molecule type" value="Genomic_DNA"/>
</dbReference>
<dbReference type="GO" id="GO:0004497">
    <property type="term" value="F:monooxygenase activity"/>
    <property type="evidence" value="ECO:0007669"/>
    <property type="project" value="UniProtKB-KW"/>
</dbReference>
<organism evidence="6 7">
    <name type="scientific">Elsinoe australis</name>
    <dbReference type="NCBI Taxonomy" id="40998"/>
    <lineage>
        <taxon>Eukaryota</taxon>
        <taxon>Fungi</taxon>
        <taxon>Dikarya</taxon>
        <taxon>Ascomycota</taxon>
        <taxon>Pezizomycotina</taxon>
        <taxon>Dothideomycetes</taxon>
        <taxon>Dothideomycetidae</taxon>
        <taxon>Myriangiales</taxon>
        <taxon>Elsinoaceae</taxon>
        <taxon>Elsinoe</taxon>
    </lineage>
</organism>
<dbReference type="PANTHER" id="PTHR24305:SF180">
    <property type="entry name" value="P450, PUTATIVE (EUROFUNG)-RELATED"/>
    <property type="match status" value="1"/>
</dbReference>
<sequence>MGQTTFSAEFGFLRTGADFENCISHSEQAHDYVALIGQIPFLDRLLDKNPVIRIGPPTFSAAIAFAAKQYHRRISGEDKHDPVKSRDFLDDFLHEKEMDDQIDDTTVIQWLIRNVLPGTDTVAIELRAIVYYLCKHPNAQKKLQQELDTTTFATWPPAYKEVQHLPYLEAVITEACRLHPAISLSLERIVPAEGYTLPDGKFLPPGTIVGINPAVAGRHRPTFGEDADEFRPERWLQHGGEDEAAFKSRVAKLKDTEFVFGFGKRCCPGRSLALVEIFKIVSALYITYDITLMDPEKEWKIRNSWLVRQWDMDVVLKKRGGSRSRTS</sequence>
<dbReference type="InterPro" id="IPR002401">
    <property type="entry name" value="Cyt_P450_E_grp-I"/>
</dbReference>
<keyword evidence="3 4" id="KW-0408">Iron</keyword>
<evidence type="ECO:0000313" key="6">
    <source>
        <dbReference type="EMBL" id="TKX25724.1"/>
    </source>
</evidence>
<dbReference type="AlphaFoldDB" id="A0A4U7BBN5"/>
<gene>
    <name evidence="6" type="ORF">C1H76_2003</name>
</gene>
<dbReference type="GO" id="GO:0005506">
    <property type="term" value="F:iron ion binding"/>
    <property type="evidence" value="ECO:0007669"/>
    <property type="project" value="InterPro"/>
</dbReference>
<accession>A0A4U7BBN5</accession>
<evidence type="ECO:0000256" key="1">
    <source>
        <dbReference type="ARBA" id="ARBA00001971"/>
    </source>
</evidence>
<dbReference type="PRINTS" id="PR00385">
    <property type="entry name" value="P450"/>
</dbReference>
<dbReference type="Pfam" id="PF00067">
    <property type="entry name" value="p450"/>
    <property type="match status" value="1"/>
</dbReference>
<protein>
    <submittedName>
        <fullName evidence="6">Cytochrome P450 monooxygenase-like protein 14</fullName>
    </submittedName>
</protein>
<evidence type="ECO:0000256" key="5">
    <source>
        <dbReference type="RuleBase" id="RU000461"/>
    </source>
</evidence>
<evidence type="ECO:0000256" key="3">
    <source>
        <dbReference type="ARBA" id="ARBA00023004"/>
    </source>
</evidence>
<dbReference type="Proteomes" id="UP000308133">
    <property type="component" value="Unassembled WGS sequence"/>
</dbReference>
<keyword evidence="5 6" id="KW-0503">Monooxygenase</keyword>
<reference evidence="6 7" key="1">
    <citation type="submission" date="2018-02" db="EMBL/GenBank/DDBJ databases">
        <title>Draft genome sequences of Elsinoe sp., causing black scab on jojoba.</title>
        <authorList>
            <person name="Stodart B."/>
            <person name="Jeffress S."/>
            <person name="Ash G."/>
            <person name="Arun Chinnappa K."/>
        </authorList>
    </citation>
    <scope>NUCLEOTIDE SEQUENCE [LARGE SCALE GENOMIC DNA]</scope>
    <source>
        <strain evidence="6 7">Hillstone_2</strain>
    </source>
</reference>
<dbReference type="GO" id="GO:0016705">
    <property type="term" value="F:oxidoreductase activity, acting on paired donors, with incorporation or reduction of molecular oxygen"/>
    <property type="evidence" value="ECO:0007669"/>
    <property type="project" value="InterPro"/>
</dbReference>